<feature type="region of interest" description="Disordered" evidence="2">
    <location>
        <begin position="29"/>
        <end position="119"/>
    </location>
</feature>
<dbReference type="Proteomes" id="UP001497623">
    <property type="component" value="Unassembled WGS sequence"/>
</dbReference>
<reference evidence="3 4" key="1">
    <citation type="submission" date="2024-05" db="EMBL/GenBank/DDBJ databases">
        <authorList>
            <person name="Wallberg A."/>
        </authorList>
    </citation>
    <scope>NUCLEOTIDE SEQUENCE [LARGE SCALE GENOMIC DNA]</scope>
</reference>
<name>A0AAV2SME9_MEGNR</name>
<evidence type="ECO:0000313" key="3">
    <source>
        <dbReference type="EMBL" id="CAL4214265.1"/>
    </source>
</evidence>
<organism evidence="3 4">
    <name type="scientific">Meganyctiphanes norvegica</name>
    <name type="common">Northern krill</name>
    <name type="synonym">Thysanopoda norvegica</name>
    <dbReference type="NCBI Taxonomy" id="48144"/>
    <lineage>
        <taxon>Eukaryota</taxon>
        <taxon>Metazoa</taxon>
        <taxon>Ecdysozoa</taxon>
        <taxon>Arthropoda</taxon>
        <taxon>Crustacea</taxon>
        <taxon>Multicrustacea</taxon>
        <taxon>Malacostraca</taxon>
        <taxon>Eumalacostraca</taxon>
        <taxon>Eucarida</taxon>
        <taxon>Euphausiacea</taxon>
        <taxon>Euphausiidae</taxon>
        <taxon>Meganyctiphanes</taxon>
    </lineage>
</organism>
<feature type="region of interest" description="Disordered" evidence="2">
    <location>
        <begin position="162"/>
        <end position="187"/>
    </location>
</feature>
<protein>
    <recommendedName>
        <fullName evidence="5">Golgin-45</fullName>
    </recommendedName>
</protein>
<evidence type="ECO:0000256" key="1">
    <source>
        <dbReference type="SAM" id="Coils"/>
    </source>
</evidence>
<evidence type="ECO:0008006" key="5">
    <source>
        <dbReference type="Google" id="ProtNLM"/>
    </source>
</evidence>
<feature type="compositionally biased region" description="Polar residues" evidence="2">
    <location>
        <begin position="52"/>
        <end position="69"/>
    </location>
</feature>
<dbReference type="InterPro" id="IPR027095">
    <property type="entry name" value="Golgin-45"/>
</dbReference>
<evidence type="ECO:0000313" key="4">
    <source>
        <dbReference type="Proteomes" id="UP001497623"/>
    </source>
</evidence>
<feature type="coiled-coil region" evidence="1">
    <location>
        <begin position="254"/>
        <end position="302"/>
    </location>
</feature>
<dbReference type="GO" id="GO:0007030">
    <property type="term" value="P:Golgi organization"/>
    <property type="evidence" value="ECO:0007669"/>
    <property type="project" value="InterPro"/>
</dbReference>
<dbReference type="GO" id="GO:0043001">
    <property type="term" value="P:Golgi to plasma membrane protein transport"/>
    <property type="evidence" value="ECO:0007669"/>
    <property type="project" value="InterPro"/>
</dbReference>
<dbReference type="GO" id="GO:0000139">
    <property type="term" value="C:Golgi membrane"/>
    <property type="evidence" value="ECO:0007669"/>
    <property type="project" value="TreeGrafter"/>
</dbReference>
<dbReference type="PANTHER" id="PTHR13066">
    <property type="entry name" value="BASIC LEUCINE ZIPPER NUCLEAR FACTOR 1 BLZF1 PROTEIN"/>
    <property type="match status" value="1"/>
</dbReference>
<evidence type="ECO:0000256" key="2">
    <source>
        <dbReference type="SAM" id="MobiDB-lite"/>
    </source>
</evidence>
<keyword evidence="4" id="KW-1185">Reference proteome</keyword>
<keyword evidence="1" id="KW-0175">Coiled coil</keyword>
<dbReference type="EMBL" id="CAXKWB010089728">
    <property type="protein sequence ID" value="CAL4214265.1"/>
    <property type="molecule type" value="Genomic_DNA"/>
</dbReference>
<dbReference type="PANTHER" id="PTHR13066:SF2">
    <property type="entry name" value="GOLGIN-45"/>
    <property type="match status" value="1"/>
</dbReference>
<sequence length="461" mass="52176">MKIAKIISKLHSVEALLISGLTLQRIAVPQRSQGDGEEQEAPPPTMGPDATGISTPTQTKDLSTQQKVTPKSIKKVYSEKYYERTKSESEDVSSEKTPKAADKKSSHSEKSKSHKVPEVHEIASKLSRASIMSTPDDVFLNTPSNIGSKKMFQITPKALLNTPQAHKTPSHSSWTSKSDTISTHKEKEPKFVPYEPYKGCVKPIYKNKKTKKRIGKNDSFTSLKEKVISETKEEKDASNENNSLSVEKVEKKSADRLAAVLKDFEAERAKWEEEKRSLTASVAEQEEQLKQLRKEKGHLEDQITVSVQVNSELKKLLVASVGEDVQGRVQVLTEDKARMATMIRRYSERVEKDFEEKQSMGIQCDVWRSKFLASSIIVDIRSRLDVLVAREEEEPSDAMRLQSYRTQVSSQHHVGRYDFYDSLWRNAFYDLVIKVKNTGSVSLTPNPNSQTVCLRHHVLRD</sequence>
<feature type="compositionally biased region" description="Basic and acidic residues" evidence="2">
    <location>
        <begin position="76"/>
        <end position="119"/>
    </location>
</feature>
<feature type="non-terminal residue" evidence="3">
    <location>
        <position position="461"/>
    </location>
</feature>
<accession>A0AAV2SME9</accession>
<proteinExistence type="predicted"/>
<comment type="caution">
    <text evidence="3">The sequence shown here is derived from an EMBL/GenBank/DDBJ whole genome shotgun (WGS) entry which is preliminary data.</text>
</comment>
<feature type="compositionally biased region" description="Polar residues" evidence="2">
    <location>
        <begin position="162"/>
        <end position="181"/>
    </location>
</feature>
<gene>
    <name evidence="3" type="ORF">MNOR_LOCUS38598</name>
</gene>
<dbReference type="AlphaFoldDB" id="A0AAV2SME9"/>